<dbReference type="EMBL" id="FQXH01000038">
    <property type="protein sequence ID" value="SHH52244.1"/>
    <property type="molecule type" value="Genomic_DNA"/>
</dbReference>
<dbReference type="SMART" id="SM00091">
    <property type="entry name" value="PAS"/>
    <property type="match status" value="1"/>
</dbReference>
<dbReference type="GO" id="GO:0004721">
    <property type="term" value="F:phosphoprotein phosphatase activity"/>
    <property type="evidence" value="ECO:0007669"/>
    <property type="project" value="TreeGrafter"/>
</dbReference>
<keyword evidence="9" id="KW-0812">Transmembrane</keyword>
<dbReference type="NCBIfam" id="NF046044">
    <property type="entry name" value="PnpS"/>
    <property type="match status" value="1"/>
</dbReference>
<dbReference type="PROSITE" id="PS50113">
    <property type="entry name" value="PAC"/>
    <property type="match status" value="1"/>
</dbReference>
<evidence type="ECO:0000313" key="15">
    <source>
        <dbReference type="Proteomes" id="UP000242520"/>
    </source>
</evidence>
<evidence type="ECO:0000256" key="9">
    <source>
        <dbReference type="SAM" id="Phobius"/>
    </source>
</evidence>
<evidence type="ECO:0000256" key="7">
    <source>
        <dbReference type="ARBA" id="ARBA00023012"/>
    </source>
</evidence>
<dbReference type="Pfam" id="PF00989">
    <property type="entry name" value="PAS"/>
    <property type="match status" value="1"/>
</dbReference>
<protein>
    <recommendedName>
        <fullName evidence="3">histidine kinase</fullName>
        <ecNumber evidence="3">2.7.13.3</ecNumber>
    </recommendedName>
</protein>
<dbReference type="InterPro" id="IPR036890">
    <property type="entry name" value="HATPase_C_sf"/>
</dbReference>
<dbReference type="Proteomes" id="UP000242520">
    <property type="component" value="Unassembled WGS sequence"/>
</dbReference>
<comment type="catalytic activity">
    <reaction evidence="1">
        <text>ATP + protein L-histidine = ADP + protein N-phospho-L-histidine.</text>
        <dbReference type="EC" id="2.7.13.3"/>
    </reaction>
</comment>
<keyword evidence="7" id="KW-0902">Two-component regulatory system</keyword>
<evidence type="ECO:0000259" key="10">
    <source>
        <dbReference type="PROSITE" id="PS50109"/>
    </source>
</evidence>
<accession>A0A1M5TNF7</accession>
<dbReference type="PROSITE" id="PS50109">
    <property type="entry name" value="HIS_KIN"/>
    <property type="match status" value="1"/>
</dbReference>
<dbReference type="InterPro" id="IPR005467">
    <property type="entry name" value="His_kinase_dom"/>
</dbReference>
<dbReference type="SUPFAM" id="SSF55785">
    <property type="entry name" value="PYP-like sensor domain (PAS domain)"/>
    <property type="match status" value="1"/>
</dbReference>
<feature type="domain" description="PAC" evidence="12">
    <location>
        <begin position="325"/>
        <end position="376"/>
    </location>
</feature>
<dbReference type="SMART" id="SM00304">
    <property type="entry name" value="HAMP"/>
    <property type="match status" value="1"/>
</dbReference>
<evidence type="ECO:0000259" key="12">
    <source>
        <dbReference type="PROSITE" id="PS50113"/>
    </source>
</evidence>
<name>A0A1M5TNF7_9FIRM</name>
<keyword evidence="8 9" id="KW-0472">Membrane</keyword>
<feature type="transmembrane region" description="Helical" evidence="9">
    <location>
        <begin position="12"/>
        <end position="29"/>
    </location>
</feature>
<dbReference type="GO" id="GO:0005886">
    <property type="term" value="C:plasma membrane"/>
    <property type="evidence" value="ECO:0007669"/>
    <property type="project" value="TreeGrafter"/>
</dbReference>
<evidence type="ECO:0000259" key="13">
    <source>
        <dbReference type="PROSITE" id="PS50885"/>
    </source>
</evidence>
<evidence type="ECO:0000259" key="11">
    <source>
        <dbReference type="PROSITE" id="PS50112"/>
    </source>
</evidence>
<dbReference type="Gene3D" id="6.10.340.10">
    <property type="match status" value="1"/>
</dbReference>
<dbReference type="PROSITE" id="PS50112">
    <property type="entry name" value="PAS"/>
    <property type="match status" value="1"/>
</dbReference>
<dbReference type="OrthoDB" id="9813151at2"/>
<dbReference type="CDD" id="cd06225">
    <property type="entry name" value="HAMP"/>
    <property type="match status" value="1"/>
</dbReference>
<dbReference type="RefSeq" id="WP_084602054.1">
    <property type="nucleotide sequence ID" value="NZ_FQXH01000038.1"/>
</dbReference>
<feature type="domain" description="HAMP" evidence="13">
    <location>
        <begin position="200"/>
        <end position="252"/>
    </location>
</feature>
<dbReference type="InterPro" id="IPR003660">
    <property type="entry name" value="HAMP_dom"/>
</dbReference>
<keyword evidence="5" id="KW-0808">Transferase</keyword>
<keyword evidence="15" id="KW-1185">Reference proteome</keyword>
<dbReference type="PROSITE" id="PS50885">
    <property type="entry name" value="HAMP"/>
    <property type="match status" value="1"/>
</dbReference>
<evidence type="ECO:0000256" key="5">
    <source>
        <dbReference type="ARBA" id="ARBA00022679"/>
    </source>
</evidence>
<feature type="transmembrane region" description="Helical" evidence="9">
    <location>
        <begin position="179"/>
        <end position="199"/>
    </location>
</feature>
<dbReference type="SUPFAM" id="SSF158472">
    <property type="entry name" value="HAMP domain-like"/>
    <property type="match status" value="1"/>
</dbReference>
<dbReference type="SMART" id="SM00388">
    <property type="entry name" value="HisKA"/>
    <property type="match status" value="1"/>
</dbReference>
<dbReference type="InterPro" id="IPR003661">
    <property type="entry name" value="HisK_dim/P_dom"/>
</dbReference>
<dbReference type="STRING" id="1123350.SAMN02744040_02242"/>
<dbReference type="FunFam" id="1.10.287.130:FF:000001">
    <property type="entry name" value="Two-component sensor histidine kinase"/>
    <property type="match status" value="1"/>
</dbReference>
<keyword evidence="6 14" id="KW-0418">Kinase</keyword>
<dbReference type="GO" id="GO:0016036">
    <property type="term" value="P:cellular response to phosphate starvation"/>
    <property type="evidence" value="ECO:0007669"/>
    <property type="project" value="TreeGrafter"/>
</dbReference>
<evidence type="ECO:0000256" key="4">
    <source>
        <dbReference type="ARBA" id="ARBA00022553"/>
    </source>
</evidence>
<dbReference type="Pfam" id="PF00672">
    <property type="entry name" value="HAMP"/>
    <property type="match status" value="1"/>
</dbReference>
<evidence type="ECO:0000256" key="8">
    <source>
        <dbReference type="ARBA" id="ARBA00023136"/>
    </source>
</evidence>
<sequence length="601" mass="68225">MFRSIRYKIITIYFLLVFIAISIVGFFIINEFEKLHINMSSDTLNNIINNLVKPQVSEKDFVNYKNIQNKIGNIPLLASEYEILIIDTKNDFRIIASTNSNSNFINKNALIVLDKDIMLRSSQSGVVAERDIKSIKVNGHKIKNIAVPYKNTKGDIIGIIYGRAYLENIYKVLDNSKVIFLKAMIIALIVTILLGFLIAKSITNPINDVTVKALKMAKGDFDQKVDIKSDDEIGKLGEMFNYLTAKLKCTLDEISSEKSKLDAIINQMADGLIAVDNEGFIMHVNPTFIKMLNLKEEDIKQLTYDEILGKYNENLTLKNIKNKNKSQGNEVIKLENGDILKANFVYLKNENNQVKGLVLVLQDITEHEKLDNMRKEFVANVSHELKTPITTVKSYTETLLDGAMEDKEICKSFLNVINRESERMARLVSDLLQLSRLDYKKTSFNFSKFNLDKLIKDVVNKLEISFKEKNHTLNLGLNDENIIINGDKYKIEQVLQNILTNAIKYTPENGIISIDVKKQKEYVIISISDNGIGIPKEAIPRIFERFYRVDKARSRDMGGTGLGLSIAKHIIEEHKGDISVESELGKGTTFKIKLPVNLIVL</sequence>
<gene>
    <name evidence="14" type="ORF">SAMN02744040_02242</name>
</gene>
<dbReference type="InterPro" id="IPR004358">
    <property type="entry name" value="Sig_transdc_His_kin-like_C"/>
</dbReference>
<evidence type="ECO:0000256" key="1">
    <source>
        <dbReference type="ARBA" id="ARBA00000085"/>
    </source>
</evidence>
<evidence type="ECO:0000313" key="14">
    <source>
        <dbReference type="EMBL" id="SHH52244.1"/>
    </source>
</evidence>
<comment type="subcellular location">
    <subcellularLocation>
        <location evidence="2">Membrane</location>
    </subcellularLocation>
</comment>
<dbReference type="SUPFAM" id="SSF47384">
    <property type="entry name" value="Homodimeric domain of signal transducing histidine kinase"/>
    <property type="match status" value="1"/>
</dbReference>
<dbReference type="FunFam" id="3.30.565.10:FF:000006">
    <property type="entry name" value="Sensor histidine kinase WalK"/>
    <property type="match status" value="1"/>
</dbReference>
<organism evidence="14 15">
    <name type="scientific">Tepidibacter thalassicus DSM 15285</name>
    <dbReference type="NCBI Taxonomy" id="1123350"/>
    <lineage>
        <taxon>Bacteria</taxon>
        <taxon>Bacillati</taxon>
        <taxon>Bacillota</taxon>
        <taxon>Clostridia</taxon>
        <taxon>Peptostreptococcales</taxon>
        <taxon>Peptostreptococcaceae</taxon>
        <taxon>Tepidibacter</taxon>
    </lineage>
</organism>
<proteinExistence type="predicted"/>
<feature type="domain" description="Histidine kinase" evidence="10">
    <location>
        <begin position="380"/>
        <end position="598"/>
    </location>
</feature>
<dbReference type="InterPro" id="IPR000700">
    <property type="entry name" value="PAS-assoc_C"/>
</dbReference>
<dbReference type="Gene3D" id="3.30.565.10">
    <property type="entry name" value="Histidine kinase-like ATPase, C-terminal domain"/>
    <property type="match status" value="1"/>
</dbReference>
<dbReference type="SMART" id="SM00387">
    <property type="entry name" value="HATPase_c"/>
    <property type="match status" value="1"/>
</dbReference>
<dbReference type="InterPro" id="IPR050351">
    <property type="entry name" value="BphY/WalK/GraS-like"/>
</dbReference>
<dbReference type="NCBIfam" id="TIGR00229">
    <property type="entry name" value="sensory_box"/>
    <property type="match status" value="1"/>
</dbReference>
<dbReference type="GO" id="GO:0000155">
    <property type="term" value="F:phosphorelay sensor kinase activity"/>
    <property type="evidence" value="ECO:0007669"/>
    <property type="project" value="InterPro"/>
</dbReference>
<dbReference type="InterPro" id="IPR013767">
    <property type="entry name" value="PAS_fold"/>
</dbReference>
<evidence type="ECO:0000256" key="6">
    <source>
        <dbReference type="ARBA" id="ARBA00022777"/>
    </source>
</evidence>
<evidence type="ECO:0000256" key="3">
    <source>
        <dbReference type="ARBA" id="ARBA00012438"/>
    </source>
</evidence>
<dbReference type="CDD" id="cd00130">
    <property type="entry name" value="PAS"/>
    <property type="match status" value="1"/>
</dbReference>
<keyword evidence="4" id="KW-0597">Phosphoprotein</keyword>
<feature type="domain" description="PAS" evidence="11">
    <location>
        <begin position="257"/>
        <end position="299"/>
    </location>
</feature>
<dbReference type="PANTHER" id="PTHR45453">
    <property type="entry name" value="PHOSPHATE REGULON SENSOR PROTEIN PHOR"/>
    <property type="match status" value="1"/>
</dbReference>
<dbReference type="Pfam" id="PF00512">
    <property type="entry name" value="HisKA"/>
    <property type="match status" value="1"/>
</dbReference>
<dbReference type="EC" id="2.7.13.3" evidence="3"/>
<reference evidence="15" key="1">
    <citation type="submission" date="2016-11" db="EMBL/GenBank/DDBJ databases">
        <authorList>
            <person name="Varghese N."/>
            <person name="Submissions S."/>
        </authorList>
    </citation>
    <scope>NUCLEOTIDE SEQUENCE [LARGE SCALE GENOMIC DNA]</scope>
    <source>
        <strain evidence="15">DSM 15285</strain>
    </source>
</reference>
<dbReference type="AlphaFoldDB" id="A0A1M5TNF7"/>
<dbReference type="InterPro" id="IPR003594">
    <property type="entry name" value="HATPase_dom"/>
</dbReference>
<dbReference type="InterPro" id="IPR000014">
    <property type="entry name" value="PAS"/>
</dbReference>
<dbReference type="InterPro" id="IPR035965">
    <property type="entry name" value="PAS-like_dom_sf"/>
</dbReference>
<dbReference type="CDD" id="cd00082">
    <property type="entry name" value="HisKA"/>
    <property type="match status" value="1"/>
</dbReference>
<dbReference type="SUPFAM" id="SSF55874">
    <property type="entry name" value="ATPase domain of HSP90 chaperone/DNA topoisomerase II/histidine kinase"/>
    <property type="match status" value="1"/>
</dbReference>
<dbReference type="Gene3D" id="1.10.287.130">
    <property type="match status" value="1"/>
</dbReference>
<dbReference type="CDD" id="cd00075">
    <property type="entry name" value="HATPase"/>
    <property type="match status" value="1"/>
</dbReference>
<dbReference type="InterPro" id="IPR036097">
    <property type="entry name" value="HisK_dim/P_sf"/>
</dbReference>
<dbReference type="Pfam" id="PF02518">
    <property type="entry name" value="HATPase_c"/>
    <property type="match status" value="1"/>
</dbReference>
<dbReference type="PRINTS" id="PR00344">
    <property type="entry name" value="BCTRLSENSOR"/>
</dbReference>
<evidence type="ECO:0000256" key="2">
    <source>
        <dbReference type="ARBA" id="ARBA00004370"/>
    </source>
</evidence>
<dbReference type="PANTHER" id="PTHR45453:SF1">
    <property type="entry name" value="PHOSPHATE REGULON SENSOR PROTEIN PHOR"/>
    <property type="match status" value="1"/>
</dbReference>
<keyword evidence="9" id="KW-1133">Transmembrane helix</keyword>
<dbReference type="Gene3D" id="3.30.450.20">
    <property type="entry name" value="PAS domain"/>
    <property type="match status" value="1"/>
</dbReference>